<evidence type="ECO:0000256" key="2">
    <source>
        <dbReference type="ARBA" id="ARBA00022692"/>
    </source>
</evidence>
<feature type="transmembrane region" description="Helical" evidence="5">
    <location>
        <begin position="103"/>
        <end position="121"/>
    </location>
</feature>
<feature type="transmembrane region" description="Helical" evidence="5">
    <location>
        <begin position="60"/>
        <end position="83"/>
    </location>
</feature>
<dbReference type="EMBL" id="CP002691">
    <property type="protein sequence ID" value="AEE52695.1"/>
    <property type="molecule type" value="Genomic_DNA"/>
</dbReference>
<evidence type="ECO:0000256" key="1">
    <source>
        <dbReference type="ARBA" id="ARBA00004370"/>
    </source>
</evidence>
<evidence type="ECO:0000313" key="8">
    <source>
        <dbReference type="Proteomes" id="UP000008461"/>
    </source>
</evidence>
<dbReference type="InterPro" id="IPR006694">
    <property type="entry name" value="Fatty_acid_hydroxylase"/>
</dbReference>
<dbReference type="RefSeq" id="WP_013767232.1">
    <property type="nucleotide sequence ID" value="NC_015510.1"/>
</dbReference>
<dbReference type="GO" id="GO:0016020">
    <property type="term" value="C:membrane"/>
    <property type="evidence" value="ECO:0007669"/>
    <property type="project" value="UniProtKB-SubCell"/>
</dbReference>
<comment type="subcellular location">
    <subcellularLocation>
        <location evidence="1">Membrane</location>
    </subcellularLocation>
</comment>
<dbReference type="InterPro" id="IPR050307">
    <property type="entry name" value="Sterol_Desaturase_Related"/>
</dbReference>
<gene>
    <name evidence="7" type="ordered locus">Halhy_4865</name>
</gene>
<keyword evidence="2 5" id="KW-0812">Transmembrane</keyword>
<dbReference type="eggNOG" id="COG3000">
    <property type="taxonomic scope" value="Bacteria"/>
</dbReference>
<sequence>MQYLIEQFGLLPGWLLGSLAIFLRYLIFAGSAFLIFYVLFKQRFFIKKIQQIEPKAKHILTELSHSIATAFVWATIGLGIYWLRSNGYTHHIYLNLSEYGWGYLFFSFWFLVFLHDTYFYWMHRMMHHPRLFPVLHRVHHLSWNPTPLASLSFHPLEAILEIGVIPMIVLVMPFHPLVLFLFATWSLMFNVLGHLGYEIASKGFVNHPFWKWFNTPTHHNMHHAKVHYNYGLYFNIWDRLMGTNHPEYERTFDQIKNRVAE</sequence>
<dbReference type="KEGG" id="hhy:Halhy_4865"/>
<dbReference type="Pfam" id="PF04116">
    <property type="entry name" value="FA_hydroxylase"/>
    <property type="match status" value="1"/>
</dbReference>
<proteinExistence type="predicted"/>
<protein>
    <submittedName>
        <fullName evidence="7">Fatty acid hydroxylase</fullName>
    </submittedName>
</protein>
<feature type="domain" description="Fatty acid hydroxylase" evidence="6">
    <location>
        <begin position="110"/>
        <end position="243"/>
    </location>
</feature>
<evidence type="ECO:0000256" key="4">
    <source>
        <dbReference type="ARBA" id="ARBA00023136"/>
    </source>
</evidence>
<reference evidence="7 8" key="1">
    <citation type="journal article" date="2011" name="Stand. Genomic Sci.">
        <title>Complete genome sequence of Haliscomenobacter hydrossis type strain (O).</title>
        <authorList>
            <consortium name="US DOE Joint Genome Institute (JGI-PGF)"/>
            <person name="Daligault H."/>
            <person name="Lapidus A."/>
            <person name="Zeytun A."/>
            <person name="Nolan M."/>
            <person name="Lucas S."/>
            <person name="Del Rio T.G."/>
            <person name="Tice H."/>
            <person name="Cheng J.F."/>
            <person name="Tapia R."/>
            <person name="Han C."/>
            <person name="Goodwin L."/>
            <person name="Pitluck S."/>
            <person name="Liolios K."/>
            <person name="Pagani I."/>
            <person name="Ivanova N."/>
            <person name="Huntemann M."/>
            <person name="Mavromatis K."/>
            <person name="Mikhailova N."/>
            <person name="Pati A."/>
            <person name="Chen A."/>
            <person name="Palaniappan K."/>
            <person name="Land M."/>
            <person name="Hauser L."/>
            <person name="Brambilla E.M."/>
            <person name="Rohde M."/>
            <person name="Verbarg S."/>
            <person name="Goker M."/>
            <person name="Bristow J."/>
            <person name="Eisen J.A."/>
            <person name="Markowitz V."/>
            <person name="Hugenholtz P."/>
            <person name="Kyrpides N.C."/>
            <person name="Klenk H.P."/>
            <person name="Woyke T."/>
        </authorList>
    </citation>
    <scope>NUCLEOTIDE SEQUENCE [LARGE SCALE GENOMIC DNA]</scope>
    <source>
        <strain evidence="8">ATCC 27775 / DSM 1100 / LMG 10767 / O</strain>
    </source>
</reference>
<organism evidence="7 8">
    <name type="scientific">Haliscomenobacter hydrossis (strain ATCC 27775 / DSM 1100 / LMG 10767 / O)</name>
    <dbReference type="NCBI Taxonomy" id="760192"/>
    <lineage>
        <taxon>Bacteria</taxon>
        <taxon>Pseudomonadati</taxon>
        <taxon>Bacteroidota</taxon>
        <taxon>Saprospiria</taxon>
        <taxon>Saprospirales</taxon>
        <taxon>Haliscomenobacteraceae</taxon>
        <taxon>Haliscomenobacter</taxon>
    </lineage>
</organism>
<accession>F4KZ08</accession>
<dbReference type="GO" id="GO:0016491">
    <property type="term" value="F:oxidoreductase activity"/>
    <property type="evidence" value="ECO:0007669"/>
    <property type="project" value="InterPro"/>
</dbReference>
<evidence type="ECO:0000259" key="6">
    <source>
        <dbReference type="Pfam" id="PF04116"/>
    </source>
</evidence>
<evidence type="ECO:0000256" key="3">
    <source>
        <dbReference type="ARBA" id="ARBA00022989"/>
    </source>
</evidence>
<dbReference type="Proteomes" id="UP000008461">
    <property type="component" value="Chromosome"/>
</dbReference>
<keyword evidence="3 5" id="KW-1133">Transmembrane helix</keyword>
<dbReference type="STRING" id="760192.Halhy_4865"/>
<evidence type="ECO:0000256" key="5">
    <source>
        <dbReference type="SAM" id="Phobius"/>
    </source>
</evidence>
<evidence type="ECO:0000313" key="7">
    <source>
        <dbReference type="EMBL" id="AEE52695.1"/>
    </source>
</evidence>
<dbReference type="AlphaFoldDB" id="F4KZ08"/>
<dbReference type="OrthoDB" id="9770329at2"/>
<keyword evidence="8" id="KW-1185">Reference proteome</keyword>
<dbReference type="HOGENOM" id="CLU_047036_6_1_10"/>
<dbReference type="PANTHER" id="PTHR11863">
    <property type="entry name" value="STEROL DESATURASE"/>
    <property type="match status" value="1"/>
</dbReference>
<feature type="transmembrane region" description="Helical" evidence="5">
    <location>
        <begin position="14"/>
        <end position="40"/>
    </location>
</feature>
<reference key="2">
    <citation type="submission" date="2011-04" db="EMBL/GenBank/DDBJ databases">
        <title>Complete sequence of chromosome of Haliscomenobacter hydrossis DSM 1100.</title>
        <authorList>
            <consortium name="US DOE Joint Genome Institute (JGI-PGF)"/>
            <person name="Lucas S."/>
            <person name="Han J."/>
            <person name="Lapidus A."/>
            <person name="Bruce D."/>
            <person name="Goodwin L."/>
            <person name="Pitluck S."/>
            <person name="Peters L."/>
            <person name="Kyrpides N."/>
            <person name="Mavromatis K."/>
            <person name="Ivanova N."/>
            <person name="Ovchinnikova G."/>
            <person name="Pagani I."/>
            <person name="Daligault H."/>
            <person name="Detter J.C."/>
            <person name="Han C."/>
            <person name="Land M."/>
            <person name="Hauser L."/>
            <person name="Markowitz V."/>
            <person name="Cheng J.-F."/>
            <person name="Hugenholtz P."/>
            <person name="Woyke T."/>
            <person name="Wu D."/>
            <person name="Verbarg S."/>
            <person name="Frueling A."/>
            <person name="Brambilla E."/>
            <person name="Klenk H.-P."/>
            <person name="Eisen J.A."/>
        </authorList>
    </citation>
    <scope>NUCLEOTIDE SEQUENCE</scope>
    <source>
        <strain>DSM 1100</strain>
    </source>
</reference>
<keyword evidence="4 5" id="KW-0472">Membrane</keyword>
<name>F4KZ08_HALH1</name>
<dbReference type="GO" id="GO:0005506">
    <property type="term" value="F:iron ion binding"/>
    <property type="evidence" value="ECO:0007669"/>
    <property type="project" value="InterPro"/>
</dbReference>
<dbReference type="GO" id="GO:0008610">
    <property type="term" value="P:lipid biosynthetic process"/>
    <property type="evidence" value="ECO:0007669"/>
    <property type="project" value="InterPro"/>
</dbReference>